<dbReference type="Proteomes" id="UP000092575">
    <property type="component" value="Unassembled WGS sequence"/>
</dbReference>
<dbReference type="AlphaFoldDB" id="A0A1B8QQE3"/>
<accession>A0A1B8QQE3</accession>
<protein>
    <submittedName>
        <fullName evidence="1">Uncharacterized protein</fullName>
    </submittedName>
</protein>
<evidence type="ECO:0000313" key="2">
    <source>
        <dbReference type="Proteomes" id="UP000092575"/>
    </source>
</evidence>
<dbReference type="STRING" id="478.A7456_09430"/>
<sequence length="195" mass="22868">MSHFSDYIAQRRLDLQTQSQSLNERKFATEQANFNRKLQADFENEQRRNEANIQIAKIQAQNNLEVMAVQNLLNCLNDTQKFFQNEIAKQTAYQLEMQKIAHETRATSLLERLKNNAEINRIKLQAKNQIEQMILENHLKKDFLTFEKYCQIFFQLLELELGLNVLEANAQNVEAYVKQAYEQLGLKSGYSPYGE</sequence>
<dbReference type="EMBL" id="LXTW01000005">
    <property type="protein sequence ID" value="OBX86537.1"/>
    <property type="molecule type" value="Genomic_DNA"/>
</dbReference>
<gene>
    <name evidence="1" type="ORF">A7456_09430</name>
</gene>
<reference evidence="1 2" key="1">
    <citation type="submission" date="2016-05" db="EMBL/GenBank/DDBJ databases">
        <title>Draft genome sequence of Moraxella nonliquefaciens CCUG 348T.</title>
        <authorList>
            <person name="Salva-Serra F."/>
            <person name="Engstrom-Jakobsson H."/>
            <person name="Thorell K."/>
            <person name="Gonzales-Siles L."/>
            <person name="Karlsson R."/>
            <person name="Boulund F."/>
            <person name="Engstrand L."/>
            <person name="Kristiansson E."/>
            <person name="Moore E."/>
        </authorList>
    </citation>
    <scope>NUCLEOTIDE SEQUENCE [LARGE SCALE GENOMIC DNA]</scope>
    <source>
        <strain evidence="1 2">CCUG 348</strain>
    </source>
</reference>
<name>A0A1B8QQE3_MORNO</name>
<proteinExistence type="predicted"/>
<evidence type="ECO:0000313" key="1">
    <source>
        <dbReference type="EMBL" id="OBX86537.1"/>
    </source>
</evidence>
<organism evidence="1 2">
    <name type="scientific">Moraxella nonliquefaciens</name>
    <dbReference type="NCBI Taxonomy" id="478"/>
    <lineage>
        <taxon>Bacteria</taxon>
        <taxon>Pseudomonadati</taxon>
        <taxon>Pseudomonadota</taxon>
        <taxon>Gammaproteobacteria</taxon>
        <taxon>Moraxellales</taxon>
        <taxon>Moraxellaceae</taxon>
        <taxon>Moraxella</taxon>
    </lineage>
</organism>
<comment type="caution">
    <text evidence="1">The sequence shown here is derived from an EMBL/GenBank/DDBJ whole genome shotgun (WGS) entry which is preliminary data.</text>
</comment>